<dbReference type="CDD" id="cd04496">
    <property type="entry name" value="SSB_OBF"/>
    <property type="match status" value="1"/>
</dbReference>
<dbReference type="Proteomes" id="UP000320209">
    <property type="component" value="Unassembled WGS sequence"/>
</dbReference>
<comment type="caution">
    <text evidence="4">The sequence shown here is derived from an EMBL/GenBank/DDBJ whole genome shotgun (WGS) entry which is preliminary data.</text>
</comment>
<sequence length="140" mass="15519">MTIPTQMSLHGFIATVPHLTFGDTGIARFFARVGVEHYRKEADGNFTKLDPTFHNMAIFGTKAEKAYNQFQVGDQIIASGYVNEYQVERNGAVEQREEFIARQIGHDAHRTRYTVARGPSPTPPTPPPATQVPAPSLHAI</sequence>
<proteinExistence type="predicted"/>
<gene>
    <name evidence="4" type="ORF">FB381_2813</name>
</gene>
<dbReference type="RefSeq" id="WP_141780843.1">
    <property type="nucleotide sequence ID" value="NZ_VFOV01000001.1"/>
</dbReference>
<dbReference type="EMBL" id="VFOV01000001">
    <property type="protein sequence ID" value="TQL68912.1"/>
    <property type="molecule type" value="Genomic_DNA"/>
</dbReference>
<protein>
    <submittedName>
        <fullName evidence="4">Single-stranded DNA-binding protein</fullName>
    </submittedName>
</protein>
<evidence type="ECO:0000313" key="4">
    <source>
        <dbReference type="EMBL" id="TQL68912.1"/>
    </source>
</evidence>
<accession>A0A543A8J5</accession>
<name>A0A543A8J5_9ACTN</name>
<organism evidence="4 5">
    <name type="scientific">Nocardioides albertanoniae</name>
    <dbReference type="NCBI Taxonomy" id="1175486"/>
    <lineage>
        <taxon>Bacteria</taxon>
        <taxon>Bacillati</taxon>
        <taxon>Actinomycetota</taxon>
        <taxon>Actinomycetes</taxon>
        <taxon>Propionibacteriales</taxon>
        <taxon>Nocardioidaceae</taxon>
        <taxon>Nocardioides</taxon>
    </lineage>
</organism>
<evidence type="ECO:0000256" key="3">
    <source>
        <dbReference type="SAM" id="MobiDB-lite"/>
    </source>
</evidence>
<dbReference type="Gene3D" id="2.40.50.140">
    <property type="entry name" value="Nucleic acid-binding proteins"/>
    <property type="match status" value="1"/>
</dbReference>
<reference evidence="4 5" key="1">
    <citation type="submission" date="2019-06" db="EMBL/GenBank/DDBJ databases">
        <title>Sequencing the genomes of 1000 actinobacteria strains.</title>
        <authorList>
            <person name="Klenk H.-P."/>
        </authorList>
    </citation>
    <scope>NUCLEOTIDE SEQUENCE [LARGE SCALE GENOMIC DNA]</scope>
    <source>
        <strain evidence="4 5">DSM 25218</strain>
    </source>
</reference>
<feature type="compositionally biased region" description="Pro residues" evidence="3">
    <location>
        <begin position="120"/>
        <end position="130"/>
    </location>
</feature>
<keyword evidence="1 2" id="KW-0238">DNA-binding</keyword>
<dbReference type="InterPro" id="IPR000424">
    <property type="entry name" value="Primosome_PriB/ssb"/>
</dbReference>
<dbReference type="Pfam" id="PF00436">
    <property type="entry name" value="SSB"/>
    <property type="match status" value="1"/>
</dbReference>
<dbReference type="InterPro" id="IPR012340">
    <property type="entry name" value="NA-bd_OB-fold"/>
</dbReference>
<keyword evidence="5" id="KW-1185">Reference proteome</keyword>
<evidence type="ECO:0000256" key="2">
    <source>
        <dbReference type="PROSITE-ProRule" id="PRU00252"/>
    </source>
</evidence>
<dbReference type="PROSITE" id="PS50935">
    <property type="entry name" value="SSB"/>
    <property type="match status" value="1"/>
</dbReference>
<evidence type="ECO:0000313" key="5">
    <source>
        <dbReference type="Proteomes" id="UP000320209"/>
    </source>
</evidence>
<dbReference type="AlphaFoldDB" id="A0A543A8J5"/>
<feature type="region of interest" description="Disordered" evidence="3">
    <location>
        <begin position="116"/>
        <end position="140"/>
    </location>
</feature>
<dbReference type="OrthoDB" id="4773434at2"/>
<dbReference type="SUPFAM" id="SSF50249">
    <property type="entry name" value="Nucleic acid-binding proteins"/>
    <property type="match status" value="1"/>
</dbReference>
<feature type="compositionally biased region" description="Low complexity" evidence="3">
    <location>
        <begin position="131"/>
        <end position="140"/>
    </location>
</feature>
<evidence type="ECO:0000256" key="1">
    <source>
        <dbReference type="ARBA" id="ARBA00023125"/>
    </source>
</evidence>
<dbReference type="GO" id="GO:0003697">
    <property type="term" value="F:single-stranded DNA binding"/>
    <property type="evidence" value="ECO:0007669"/>
    <property type="project" value="InterPro"/>
</dbReference>